<gene>
    <name evidence="1" type="ORF">E2C01_080544</name>
</gene>
<comment type="caution">
    <text evidence="1">The sequence shown here is derived from an EMBL/GenBank/DDBJ whole genome shotgun (WGS) entry which is preliminary data.</text>
</comment>
<accession>A0A5B7IZW6</accession>
<evidence type="ECO:0000313" key="1">
    <source>
        <dbReference type="EMBL" id="MPC85754.1"/>
    </source>
</evidence>
<name>A0A5B7IZW6_PORTR</name>
<reference evidence="1 2" key="1">
    <citation type="submission" date="2019-05" db="EMBL/GenBank/DDBJ databases">
        <title>Another draft genome of Portunus trituberculatus and its Hox gene families provides insights of decapod evolution.</title>
        <authorList>
            <person name="Jeong J.-H."/>
            <person name="Song I."/>
            <person name="Kim S."/>
            <person name="Choi T."/>
            <person name="Kim D."/>
            <person name="Ryu S."/>
            <person name="Kim W."/>
        </authorList>
    </citation>
    <scope>NUCLEOTIDE SEQUENCE [LARGE SCALE GENOMIC DNA]</scope>
    <source>
        <tissue evidence="1">Muscle</tissue>
    </source>
</reference>
<keyword evidence="2" id="KW-1185">Reference proteome</keyword>
<organism evidence="1 2">
    <name type="scientific">Portunus trituberculatus</name>
    <name type="common">Swimming crab</name>
    <name type="synonym">Neptunus trituberculatus</name>
    <dbReference type="NCBI Taxonomy" id="210409"/>
    <lineage>
        <taxon>Eukaryota</taxon>
        <taxon>Metazoa</taxon>
        <taxon>Ecdysozoa</taxon>
        <taxon>Arthropoda</taxon>
        <taxon>Crustacea</taxon>
        <taxon>Multicrustacea</taxon>
        <taxon>Malacostraca</taxon>
        <taxon>Eumalacostraca</taxon>
        <taxon>Eucarida</taxon>
        <taxon>Decapoda</taxon>
        <taxon>Pleocyemata</taxon>
        <taxon>Brachyura</taxon>
        <taxon>Eubrachyura</taxon>
        <taxon>Portunoidea</taxon>
        <taxon>Portunidae</taxon>
        <taxon>Portuninae</taxon>
        <taxon>Portunus</taxon>
    </lineage>
</organism>
<dbReference type="EMBL" id="VSRR010069455">
    <property type="protein sequence ID" value="MPC85754.1"/>
    <property type="molecule type" value="Genomic_DNA"/>
</dbReference>
<dbReference type="AlphaFoldDB" id="A0A5B7IZW6"/>
<evidence type="ECO:0000313" key="2">
    <source>
        <dbReference type="Proteomes" id="UP000324222"/>
    </source>
</evidence>
<dbReference type="Proteomes" id="UP000324222">
    <property type="component" value="Unassembled WGS sequence"/>
</dbReference>
<sequence length="67" mass="7964">MGKLIVPLWAVIYDGKLLHQRRTLFSHHYRCLSLNIYKKTSGIMLWYIQPSSHHDEPYLDTYDKSQG</sequence>
<protein>
    <submittedName>
        <fullName evidence="1">Uncharacterized protein</fullName>
    </submittedName>
</protein>
<proteinExistence type="predicted"/>